<evidence type="ECO:0000313" key="2">
    <source>
        <dbReference type="Proteomes" id="UP000295696"/>
    </source>
</evidence>
<keyword evidence="2" id="KW-1185">Reference proteome</keyword>
<protein>
    <submittedName>
        <fullName evidence="1">Uncharacterized protein</fullName>
    </submittedName>
</protein>
<dbReference type="Proteomes" id="UP000295696">
    <property type="component" value="Unassembled WGS sequence"/>
</dbReference>
<name>A0A4R3IMF5_9RHOB</name>
<reference evidence="1 2" key="1">
    <citation type="submission" date="2019-03" db="EMBL/GenBank/DDBJ databases">
        <title>Genomic Encyclopedia of Type Strains, Phase IV (KMG-IV): sequencing the most valuable type-strain genomes for metagenomic binning, comparative biology and taxonomic classification.</title>
        <authorList>
            <person name="Goeker M."/>
        </authorList>
    </citation>
    <scope>NUCLEOTIDE SEQUENCE [LARGE SCALE GENOMIC DNA]</scope>
    <source>
        <strain evidence="1 2">DSM 104836</strain>
    </source>
</reference>
<organism evidence="1 2">
    <name type="scientific">Primorskyibacter sedentarius</name>
    <dbReference type="NCBI Taxonomy" id="745311"/>
    <lineage>
        <taxon>Bacteria</taxon>
        <taxon>Pseudomonadati</taxon>
        <taxon>Pseudomonadota</taxon>
        <taxon>Alphaproteobacteria</taxon>
        <taxon>Rhodobacterales</taxon>
        <taxon>Roseobacteraceae</taxon>
        <taxon>Primorskyibacter</taxon>
    </lineage>
</organism>
<gene>
    <name evidence="1" type="ORF">EDD52_1488</name>
</gene>
<accession>A0A4R3IMF5</accession>
<sequence length="48" mass="5211">DVRGSVKELGYNPILDEAPGRALLGRAPIRLTDSYTATAQSLIERNLV</sequence>
<comment type="caution">
    <text evidence="1">The sequence shown here is derived from an EMBL/GenBank/DDBJ whole genome shotgun (WGS) entry which is preliminary data.</text>
</comment>
<dbReference type="AlphaFoldDB" id="A0A4R3IMF5"/>
<feature type="non-terminal residue" evidence="1">
    <location>
        <position position="1"/>
    </location>
</feature>
<proteinExistence type="predicted"/>
<evidence type="ECO:0000313" key="1">
    <source>
        <dbReference type="EMBL" id="TCS49921.1"/>
    </source>
</evidence>
<dbReference type="EMBL" id="SLZU01000048">
    <property type="protein sequence ID" value="TCS49921.1"/>
    <property type="molecule type" value="Genomic_DNA"/>
</dbReference>